<evidence type="ECO:0000256" key="1">
    <source>
        <dbReference type="SAM" id="Coils"/>
    </source>
</evidence>
<keyword evidence="4" id="KW-1185">Reference proteome</keyword>
<gene>
    <name evidence="3" type="ORF">SPACI_024270</name>
</gene>
<evidence type="ECO:0008006" key="5">
    <source>
        <dbReference type="Google" id="ProtNLM"/>
    </source>
</evidence>
<dbReference type="RefSeq" id="WP_093797477.1">
    <property type="nucleotide sequence ID" value="NZ_CP155571.1"/>
</dbReference>
<reference evidence="3" key="1">
    <citation type="submission" date="2024-05" db="EMBL/GenBank/DDBJ databases">
        <title>Isolation and characterization of Sporomusa carbonis sp. nov., a carboxydotrophic hydrogenogen in the genus of Sporomusa isolated from a charcoal burning pile.</title>
        <authorList>
            <person name="Boeer T."/>
            <person name="Rosenbaum F."/>
            <person name="Eysell L."/>
            <person name="Mueller V."/>
            <person name="Daniel R."/>
            <person name="Poehlein A."/>
        </authorList>
    </citation>
    <scope>NUCLEOTIDE SEQUENCE [LARGE SCALE GENOMIC DNA]</scope>
    <source>
        <strain evidence="3">DSM 3132</strain>
    </source>
</reference>
<keyword evidence="1" id="KW-0175">Coiled coil</keyword>
<accession>A0ABZ3J2E3</accession>
<evidence type="ECO:0000313" key="3">
    <source>
        <dbReference type="EMBL" id="XFO72375.1"/>
    </source>
</evidence>
<evidence type="ECO:0000256" key="2">
    <source>
        <dbReference type="SAM" id="MobiDB-lite"/>
    </source>
</evidence>
<proteinExistence type="predicted"/>
<name>A0ABZ3J2E3_SPOA4</name>
<feature type="region of interest" description="Disordered" evidence="2">
    <location>
        <begin position="1"/>
        <end position="37"/>
    </location>
</feature>
<organism evidence="3 4">
    <name type="scientific">Sporomusa acidovorans (strain ATCC 49682 / DSM 3132 / Mol)</name>
    <dbReference type="NCBI Taxonomy" id="1123286"/>
    <lineage>
        <taxon>Bacteria</taxon>
        <taxon>Bacillati</taxon>
        <taxon>Bacillota</taxon>
        <taxon>Negativicutes</taxon>
        <taxon>Selenomonadales</taxon>
        <taxon>Sporomusaceae</taxon>
        <taxon>Sporomusa</taxon>
    </lineage>
</organism>
<feature type="compositionally biased region" description="Low complexity" evidence="2">
    <location>
        <begin position="9"/>
        <end position="20"/>
    </location>
</feature>
<protein>
    <recommendedName>
        <fullName evidence="5">FlxA-like protein</fullName>
    </recommendedName>
</protein>
<dbReference type="Proteomes" id="UP000216052">
    <property type="component" value="Chromosome"/>
</dbReference>
<sequence length="110" mass="12228">MSTIGQEDNQQNNRTTGQTTKDQQQADETIPLSETGRQLSGQIDKQIQQFGQQLKSKSNQELKQISEQLEAVEREMLLAKIDNQLQTIKETAFRPEGDIAPISPDGGSSI</sequence>
<dbReference type="EMBL" id="CP155571">
    <property type="protein sequence ID" value="XFO72375.1"/>
    <property type="molecule type" value="Genomic_DNA"/>
</dbReference>
<evidence type="ECO:0000313" key="4">
    <source>
        <dbReference type="Proteomes" id="UP000216052"/>
    </source>
</evidence>
<feature type="coiled-coil region" evidence="1">
    <location>
        <begin position="55"/>
        <end position="82"/>
    </location>
</feature>